<protein>
    <recommendedName>
        <fullName evidence="10">SNTX thioredoxin-like domain-containing protein</fullName>
    </recommendedName>
</protein>
<dbReference type="AlphaFoldDB" id="A0A2G9R503"/>
<evidence type="ECO:0008006" key="10">
    <source>
        <dbReference type="Google" id="ProtNLM"/>
    </source>
</evidence>
<dbReference type="OrthoDB" id="6133115at2759"/>
<dbReference type="Pfam" id="PF23254">
    <property type="entry name" value="KH_PARP14_8"/>
    <property type="match status" value="1"/>
</dbReference>
<dbReference type="SUPFAM" id="SSF117839">
    <property type="entry name" value="WWE domain"/>
    <property type="match status" value="1"/>
</dbReference>
<dbReference type="InterPro" id="IPR057049">
    <property type="entry name" value="PARP14_KH_8"/>
</dbReference>
<name>A0A2G9R503_AQUCT</name>
<reference evidence="9" key="1">
    <citation type="journal article" date="2017" name="Nat. Commun.">
        <title>The North American bullfrog draft genome provides insight into hormonal regulation of long noncoding RNA.</title>
        <authorList>
            <person name="Hammond S.A."/>
            <person name="Warren R.L."/>
            <person name="Vandervalk B.P."/>
            <person name="Kucuk E."/>
            <person name="Khan H."/>
            <person name="Gibb E.A."/>
            <person name="Pandoh P."/>
            <person name="Kirk H."/>
            <person name="Zhao Y."/>
            <person name="Jones M."/>
            <person name="Mungall A.J."/>
            <person name="Coope R."/>
            <person name="Pleasance S."/>
            <person name="Moore R.A."/>
            <person name="Holt R.A."/>
            <person name="Round J.M."/>
            <person name="Ohora S."/>
            <person name="Walle B.V."/>
            <person name="Veldhoen N."/>
            <person name="Helbing C.C."/>
            <person name="Birol I."/>
        </authorList>
    </citation>
    <scope>NUCLEOTIDE SEQUENCE [LARGE SCALE GENOMIC DNA]</scope>
</reference>
<evidence type="ECO:0000259" key="6">
    <source>
        <dbReference type="Pfam" id="PF22005"/>
    </source>
</evidence>
<keyword evidence="5" id="KW-0539">Nucleus</keyword>
<dbReference type="GO" id="GO:0003714">
    <property type="term" value="F:transcription corepressor activity"/>
    <property type="evidence" value="ECO:0007669"/>
    <property type="project" value="TreeGrafter"/>
</dbReference>
<organism evidence="8 9">
    <name type="scientific">Aquarana catesbeiana</name>
    <name type="common">American bullfrog</name>
    <name type="synonym">Rana catesbeiana</name>
    <dbReference type="NCBI Taxonomy" id="8400"/>
    <lineage>
        <taxon>Eukaryota</taxon>
        <taxon>Metazoa</taxon>
        <taxon>Chordata</taxon>
        <taxon>Craniata</taxon>
        <taxon>Vertebrata</taxon>
        <taxon>Euteleostomi</taxon>
        <taxon>Amphibia</taxon>
        <taxon>Batrachia</taxon>
        <taxon>Anura</taxon>
        <taxon>Neobatrachia</taxon>
        <taxon>Ranoidea</taxon>
        <taxon>Ranidae</taxon>
        <taxon>Aquarana</taxon>
    </lineage>
</organism>
<keyword evidence="3" id="KW-0808">Transferase</keyword>
<evidence type="ECO:0000256" key="4">
    <source>
        <dbReference type="ARBA" id="ARBA00023027"/>
    </source>
</evidence>
<dbReference type="InterPro" id="IPR052056">
    <property type="entry name" value="Mono-ARTD/PARP"/>
</dbReference>
<dbReference type="GO" id="GO:0005737">
    <property type="term" value="C:cytoplasm"/>
    <property type="evidence" value="ECO:0007669"/>
    <property type="project" value="TreeGrafter"/>
</dbReference>
<evidence type="ECO:0000313" key="9">
    <source>
        <dbReference type="Proteomes" id="UP000228934"/>
    </source>
</evidence>
<comment type="subcellular location">
    <subcellularLocation>
        <location evidence="1">Nucleus</location>
    </subcellularLocation>
</comment>
<accession>A0A2G9R503</accession>
<dbReference type="GO" id="GO:1990404">
    <property type="term" value="F:NAD+-protein mono-ADP-ribosyltransferase activity"/>
    <property type="evidence" value="ECO:0007669"/>
    <property type="project" value="TreeGrafter"/>
</dbReference>
<dbReference type="GO" id="GO:0003950">
    <property type="term" value="F:NAD+ poly-ADP-ribosyltransferase activity"/>
    <property type="evidence" value="ECO:0007669"/>
    <property type="project" value="TreeGrafter"/>
</dbReference>
<dbReference type="EMBL" id="KV974260">
    <property type="protein sequence ID" value="PIO22950.1"/>
    <property type="molecule type" value="Genomic_DNA"/>
</dbReference>
<dbReference type="InterPro" id="IPR037197">
    <property type="entry name" value="WWE_dom_sf"/>
</dbReference>
<proteinExistence type="predicted"/>
<dbReference type="Gene3D" id="3.30.720.50">
    <property type="match status" value="1"/>
</dbReference>
<dbReference type="Pfam" id="PF22005">
    <property type="entry name" value="WWE_1"/>
    <property type="match status" value="1"/>
</dbReference>
<evidence type="ECO:0000313" key="8">
    <source>
        <dbReference type="EMBL" id="PIO22950.1"/>
    </source>
</evidence>
<keyword evidence="9" id="KW-1185">Reference proteome</keyword>
<keyword evidence="4" id="KW-0520">NAD</keyword>
<evidence type="ECO:0000256" key="1">
    <source>
        <dbReference type="ARBA" id="ARBA00004123"/>
    </source>
</evidence>
<feature type="domain" description="Mono-ADP-ribosyltransferase PARP14 WWE" evidence="6">
    <location>
        <begin position="205"/>
        <end position="276"/>
    </location>
</feature>
<dbReference type="InterPro" id="IPR054596">
    <property type="entry name" value="PARP14_WWE"/>
</dbReference>
<evidence type="ECO:0000256" key="3">
    <source>
        <dbReference type="ARBA" id="ARBA00022679"/>
    </source>
</evidence>
<gene>
    <name evidence="8" type="ORF">AB205_0007060</name>
</gene>
<feature type="domain" description="PARP14-like eighth type I KH" evidence="7">
    <location>
        <begin position="130"/>
        <end position="195"/>
    </location>
</feature>
<dbReference type="GO" id="GO:0005634">
    <property type="term" value="C:nucleus"/>
    <property type="evidence" value="ECO:0007669"/>
    <property type="project" value="UniProtKB-SubCell"/>
</dbReference>
<evidence type="ECO:0000256" key="2">
    <source>
        <dbReference type="ARBA" id="ARBA00022676"/>
    </source>
</evidence>
<dbReference type="GO" id="GO:0070212">
    <property type="term" value="P:protein poly-ADP-ribosylation"/>
    <property type="evidence" value="ECO:0007669"/>
    <property type="project" value="TreeGrafter"/>
</dbReference>
<evidence type="ECO:0000256" key="5">
    <source>
        <dbReference type="ARBA" id="ARBA00023242"/>
    </source>
</evidence>
<dbReference type="PANTHER" id="PTHR14453">
    <property type="entry name" value="PARP/ZINC FINGER CCCH TYPE DOMAIN CONTAINING PROTEIN"/>
    <property type="match status" value="1"/>
</dbReference>
<keyword evidence="2" id="KW-0328">Glycosyltransferase</keyword>
<dbReference type="PANTHER" id="PTHR14453:SF89">
    <property type="entry name" value="PROTEIN MONO-ADP-RIBOSYLTRANSFERASE PARP14"/>
    <property type="match status" value="1"/>
</dbReference>
<dbReference type="GO" id="GO:0010629">
    <property type="term" value="P:negative regulation of gene expression"/>
    <property type="evidence" value="ECO:0007669"/>
    <property type="project" value="TreeGrafter"/>
</dbReference>
<dbReference type="Proteomes" id="UP000228934">
    <property type="component" value="Unassembled WGS sequence"/>
</dbReference>
<evidence type="ECO:0000259" key="7">
    <source>
        <dbReference type="Pfam" id="PF23254"/>
    </source>
</evidence>
<sequence length="288" mass="32863">MVSSDVVAEAVLDAVMEFVTHNSPKSVLMVKLITPLQQIVDDFLDAMKVKAGSAAAKQSSWLSSHFTKFTKSLVSFVTWNNNAEEDEEEDSKVFELRENIEPAIIQLCAESQDAVDKTKVWLRDLIMKEQYENIITDDWMQDFDDKDHEALGQLQKTYQVTVIFDSSSSTIKILGLSRDVLEISNKIQEMIKSVRDKRTREREADLCSNLVEWGYLSGSKFTPFDKMTNMELEKAKNEERQSIPIYIRGAKYTVIVELKTARDPKGNTVKLQRNSKHGNSMILIKVNL</sequence>